<dbReference type="InterPro" id="IPR003439">
    <property type="entry name" value="ABC_transporter-like_ATP-bd"/>
</dbReference>
<dbReference type="InterPro" id="IPR027417">
    <property type="entry name" value="P-loop_NTPase"/>
</dbReference>
<organism evidence="2 3">
    <name type="scientific">Cucumis melo var. makuwa</name>
    <name type="common">Oriental melon</name>
    <dbReference type="NCBI Taxonomy" id="1194695"/>
    <lineage>
        <taxon>Eukaryota</taxon>
        <taxon>Viridiplantae</taxon>
        <taxon>Streptophyta</taxon>
        <taxon>Embryophyta</taxon>
        <taxon>Tracheophyta</taxon>
        <taxon>Spermatophyta</taxon>
        <taxon>Magnoliopsida</taxon>
        <taxon>eudicotyledons</taxon>
        <taxon>Gunneridae</taxon>
        <taxon>Pentapetalae</taxon>
        <taxon>rosids</taxon>
        <taxon>fabids</taxon>
        <taxon>Cucurbitales</taxon>
        <taxon>Cucurbitaceae</taxon>
        <taxon>Benincaseae</taxon>
        <taxon>Cucumis</taxon>
    </lineage>
</organism>
<dbReference type="AlphaFoldDB" id="A0A5D3E3N9"/>
<dbReference type="Proteomes" id="UP000321947">
    <property type="component" value="Unassembled WGS sequence"/>
</dbReference>
<dbReference type="EMBL" id="SSTD01000240">
    <property type="protein sequence ID" value="TYK30687.1"/>
    <property type="molecule type" value="Genomic_DNA"/>
</dbReference>
<gene>
    <name evidence="2" type="ORF">E5676_scaffold343G00020</name>
</gene>
<accession>A0A5D3E3N9</accession>
<dbReference type="GO" id="GO:0005524">
    <property type="term" value="F:ATP binding"/>
    <property type="evidence" value="ECO:0007669"/>
    <property type="project" value="InterPro"/>
</dbReference>
<evidence type="ECO:0000313" key="2">
    <source>
        <dbReference type="EMBL" id="TYK30687.1"/>
    </source>
</evidence>
<proteinExistence type="predicted"/>
<dbReference type="GO" id="GO:0016887">
    <property type="term" value="F:ATP hydrolysis activity"/>
    <property type="evidence" value="ECO:0007669"/>
    <property type="project" value="InterPro"/>
</dbReference>
<reference evidence="2 3" key="1">
    <citation type="submission" date="2019-08" db="EMBL/GenBank/DDBJ databases">
        <title>Draft genome sequences of two oriental melons (Cucumis melo L. var makuwa).</title>
        <authorList>
            <person name="Kwon S.-Y."/>
        </authorList>
    </citation>
    <scope>NUCLEOTIDE SEQUENCE [LARGE SCALE GENOMIC DNA]</scope>
    <source>
        <strain evidence="3">cv. Chang Bougi</strain>
        <tissue evidence="2">Leaf</tissue>
    </source>
</reference>
<evidence type="ECO:0000259" key="1">
    <source>
        <dbReference type="Pfam" id="PF00005"/>
    </source>
</evidence>
<dbReference type="SUPFAM" id="SSF52540">
    <property type="entry name" value="P-loop containing nucleoside triphosphate hydrolases"/>
    <property type="match status" value="1"/>
</dbReference>
<feature type="domain" description="ABC transporter" evidence="1">
    <location>
        <begin position="85"/>
        <end position="120"/>
    </location>
</feature>
<dbReference type="Gene3D" id="3.40.50.300">
    <property type="entry name" value="P-loop containing nucleotide triphosphate hydrolases"/>
    <property type="match status" value="1"/>
</dbReference>
<sequence length="334" mass="37637">MAGKGEGPAIGIDLGTKYSCGMEMAEMEMEMEECSFVVSSDPHRFADVYGWGKKGKEGEDKLHLEHKVDEDKVHLEHKETKQEILKGVNLVVYEGEVHAIMGKNGSGKCTFAKVIEQRESEILSHDFFSLAMGPSFDIHCYNGCIMGTMSSFSGHFDETDAMFLEFAEDLDNLTEGSLSVDNNLANGQILMTIAPRMEKPISPHVVRFNQAISMCLRKTFSVRWLKLFVILAGSKYRFTPEITSCSLRPTDPLLNNWFKVQPINLNLSRANEKVGSLVQDLDSVFKGTTYLLPQKWVRVNFVLHPMSLTIHSVLSLKWEAYWANDDELPSPMQI</sequence>
<evidence type="ECO:0000313" key="3">
    <source>
        <dbReference type="Proteomes" id="UP000321947"/>
    </source>
</evidence>
<name>A0A5D3E3N9_CUCMM</name>
<dbReference type="Pfam" id="PF00005">
    <property type="entry name" value="ABC_tran"/>
    <property type="match status" value="1"/>
</dbReference>
<protein>
    <submittedName>
        <fullName evidence="2">CACTA en-spm transposon protein</fullName>
    </submittedName>
</protein>
<comment type="caution">
    <text evidence="2">The sequence shown here is derived from an EMBL/GenBank/DDBJ whole genome shotgun (WGS) entry which is preliminary data.</text>
</comment>